<dbReference type="Gene3D" id="1.25.40.10">
    <property type="entry name" value="Tetratricopeptide repeat domain"/>
    <property type="match status" value="2"/>
</dbReference>
<reference evidence="10" key="1">
    <citation type="journal article" date="2016" name="Nat. Biotechnol.">
        <title>Sequencing wild and cultivated cassava and related species reveals extensive interspecific hybridization and genetic diversity.</title>
        <authorList>
            <person name="Bredeson J.V."/>
            <person name="Lyons J.B."/>
            <person name="Prochnik S.E."/>
            <person name="Wu G.A."/>
            <person name="Ha C.M."/>
            <person name="Edsinger-Gonzales E."/>
            <person name="Grimwood J."/>
            <person name="Schmutz J."/>
            <person name="Rabbi I.Y."/>
            <person name="Egesi C."/>
            <person name="Nauluvula P."/>
            <person name="Lebot V."/>
            <person name="Ndunguru J."/>
            <person name="Mkamilo G."/>
            <person name="Bart R.S."/>
            <person name="Setter T.L."/>
            <person name="Gleadow R.M."/>
            <person name="Kulakow P."/>
            <person name="Ferguson M.E."/>
            <person name="Rounsley S."/>
            <person name="Rokhsar D.S."/>
        </authorList>
    </citation>
    <scope>NUCLEOTIDE SEQUENCE [LARGE SCALE GENOMIC DNA]</scope>
    <source>
        <strain evidence="10">cv. AM560-2</strain>
    </source>
</reference>
<proteinExistence type="inferred from homology"/>
<dbReference type="FunFam" id="1.25.40.10:FF:000503">
    <property type="entry name" value="Pentatricopeptide repeat-containing protein, mitochondrial"/>
    <property type="match status" value="1"/>
</dbReference>
<comment type="subcellular location">
    <subcellularLocation>
        <location evidence="1">Mitochondrion</location>
    </subcellularLocation>
</comment>
<dbReference type="GO" id="GO:0009451">
    <property type="term" value="P:RNA modification"/>
    <property type="evidence" value="ECO:0007669"/>
    <property type="project" value="InterPro"/>
</dbReference>
<dbReference type="OrthoDB" id="1932290at2759"/>
<dbReference type="Pfam" id="PF14432">
    <property type="entry name" value="DYW_deaminase"/>
    <property type="match status" value="1"/>
</dbReference>
<dbReference type="NCBIfam" id="TIGR00756">
    <property type="entry name" value="PPR"/>
    <property type="match status" value="2"/>
</dbReference>
<keyword evidence="3" id="KW-0677">Repeat</keyword>
<evidence type="ECO:0000313" key="10">
    <source>
        <dbReference type="Proteomes" id="UP000091857"/>
    </source>
</evidence>
<comment type="similarity">
    <text evidence="2">Belongs to the PPR family. PCMP-H subfamily.</text>
</comment>
<dbReference type="SUPFAM" id="SSF48452">
    <property type="entry name" value="TPR-like"/>
    <property type="match status" value="1"/>
</dbReference>
<dbReference type="EMBL" id="CM004387">
    <property type="protein sequence ID" value="OAY61969.1"/>
    <property type="molecule type" value="Genomic_DNA"/>
</dbReference>
<feature type="repeat" description="PPR" evidence="6">
    <location>
        <begin position="418"/>
        <end position="452"/>
    </location>
</feature>
<protein>
    <recommendedName>
        <fullName evidence="8">DYW domain-containing protein</fullName>
    </recommendedName>
</protein>
<dbReference type="Gramene" id="Manes.01G231600.1.v8.1">
    <property type="protein sequence ID" value="Manes.01G231600.1.v8.1.CDS.1"/>
    <property type="gene ID" value="Manes.01G231600.v8.1"/>
</dbReference>
<evidence type="ECO:0000256" key="5">
    <source>
        <dbReference type="ARBA" id="ARBA00023128"/>
    </source>
</evidence>
<dbReference type="PANTHER" id="PTHR47926">
    <property type="entry name" value="PENTATRICOPEPTIDE REPEAT-CONTAINING PROTEIN"/>
    <property type="match status" value="1"/>
</dbReference>
<dbReference type="GO" id="GO:0003723">
    <property type="term" value="F:RNA binding"/>
    <property type="evidence" value="ECO:0007669"/>
    <property type="project" value="InterPro"/>
</dbReference>
<dbReference type="Pfam" id="PF01535">
    <property type="entry name" value="PPR"/>
    <property type="match status" value="2"/>
</dbReference>
<dbReference type="GO" id="GO:0005739">
    <property type="term" value="C:mitochondrion"/>
    <property type="evidence" value="ECO:0007669"/>
    <property type="project" value="UniProtKB-SubCell"/>
</dbReference>
<evidence type="ECO:0000256" key="4">
    <source>
        <dbReference type="ARBA" id="ARBA00022946"/>
    </source>
</evidence>
<sequence length="716" mass="80129">MFKRRVSLLSINSLTALNKVCYSSYLSNSIKTLALSKNLSTAAERSEFQNSVGYHLENSNEQFQNSSGSCGESQNFIELVQKPNGQDLNPTRGFRKTTENFVGNIQVAQNGNPDGSYGQNHGNFPHNLNGDCQNCNWTSWESIRNVNQNNPNERRGNFSGYYVNSGQFQHKRSEVAASNSKSSQDHLKRVNGGSGKVPNVHAYSQKGPGEVTQNPAALHLQVPSGSQEIWNSEYTQNVNQFQPGSSDHYMGNTGLYLHGPSNGQYQQNLNVGHNQRSWNVGEYDPNLNGVSNKMQASHLSSDPKFEGALTEPSETTPHRGALDDLDDLCKEMKVKEAVEVLHSLEKQRVPVDLPRFLQLMQACGDAKALQEAKAVHDHIVRSLLPLEVDTYNKILEMYAKCGSMDQAFDVFDKMPERDLNSWNTMITWLAKHGLGEDAIDLFSQFKQAGLEPNAQMYIGVFSSCGDVGDVIEGMLHFESMMKDYGIVPSMEHYVSVVDMLGSAGYLDEALEFIEKMPMKPSADVWITLMNLSRVHGNLELGDRCAELVELLDPYQLNEQSKAGLVAGKASDLEKVTEKKKLTSQNLLEVRSRVHEYRAGDTSHPENDRIYALLRGLKAQMKETGYIPETRFVLHDIDQEGKEEALLAHSERLATAYGLLTSPARSPIRIIKNLRVCVDCHNAVKIISKIVGRELIMRDAKRFHHFKDGVCSCRDYW</sequence>
<dbReference type="PANTHER" id="PTHR47926:SF388">
    <property type="entry name" value="DYW DOMAIN-CONTAINING PROTEIN"/>
    <property type="match status" value="1"/>
</dbReference>
<keyword evidence="10" id="KW-1185">Reference proteome</keyword>
<evidence type="ECO:0000256" key="7">
    <source>
        <dbReference type="SAM" id="MobiDB-lite"/>
    </source>
</evidence>
<comment type="caution">
    <text evidence="9">The sequence shown here is derived from an EMBL/GenBank/DDBJ whole genome shotgun (WGS) entry which is preliminary data.</text>
</comment>
<dbReference type="InterPro" id="IPR032867">
    <property type="entry name" value="DYW_dom"/>
</dbReference>
<evidence type="ECO:0000256" key="6">
    <source>
        <dbReference type="PROSITE-ProRule" id="PRU00708"/>
    </source>
</evidence>
<evidence type="ECO:0000313" key="9">
    <source>
        <dbReference type="EMBL" id="OAY61969.1"/>
    </source>
</evidence>
<keyword evidence="5" id="KW-0496">Mitochondrion</keyword>
<evidence type="ECO:0000256" key="2">
    <source>
        <dbReference type="ARBA" id="ARBA00006643"/>
    </source>
</evidence>
<feature type="repeat" description="PPR" evidence="6">
    <location>
        <begin position="387"/>
        <end position="417"/>
    </location>
</feature>
<dbReference type="GO" id="GO:0008270">
    <property type="term" value="F:zinc ion binding"/>
    <property type="evidence" value="ECO:0007669"/>
    <property type="project" value="InterPro"/>
</dbReference>
<feature type="domain" description="DYW" evidence="8">
    <location>
        <begin position="624"/>
        <end position="716"/>
    </location>
</feature>
<dbReference type="Pfam" id="PF13041">
    <property type="entry name" value="PPR_2"/>
    <property type="match status" value="1"/>
</dbReference>
<feature type="region of interest" description="Disordered" evidence="7">
    <location>
        <begin position="170"/>
        <end position="212"/>
    </location>
</feature>
<evidence type="ECO:0000256" key="3">
    <source>
        <dbReference type="ARBA" id="ARBA00022737"/>
    </source>
</evidence>
<dbReference type="OMA" id="GGHQNDD"/>
<evidence type="ECO:0000256" key="1">
    <source>
        <dbReference type="ARBA" id="ARBA00004173"/>
    </source>
</evidence>
<dbReference type="InterPro" id="IPR011990">
    <property type="entry name" value="TPR-like_helical_dom_sf"/>
</dbReference>
<evidence type="ECO:0000259" key="8">
    <source>
        <dbReference type="Pfam" id="PF14432"/>
    </source>
</evidence>
<dbReference type="InterPro" id="IPR046960">
    <property type="entry name" value="PPR_At4g14850-like_plant"/>
</dbReference>
<gene>
    <name evidence="9" type="ORF">MANES_01G231600v8</name>
</gene>
<dbReference type="AlphaFoldDB" id="A0A2C9WND5"/>
<feature type="region of interest" description="Disordered" evidence="7">
    <location>
        <begin position="294"/>
        <end position="322"/>
    </location>
</feature>
<organism evidence="9 10">
    <name type="scientific">Manihot esculenta</name>
    <name type="common">Cassava</name>
    <name type="synonym">Jatropha manihot</name>
    <dbReference type="NCBI Taxonomy" id="3983"/>
    <lineage>
        <taxon>Eukaryota</taxon>
        <taxon>Viridiplantae</taxon>
        <taxon>Streptophyta</taxon>
        <taxon>Embryophyta</taxon>
        <taxon>Tracheophyta</taxon>
        <taxon>Spermatophyta</taxon>
        <taxon>Magnoliopsida</taxon>
        <taxon>eudicotyledons</taxon>
        <taxon>Gunneridae</taxon>
        <taxon>Pentapetalae</taxon>
        <taxon>rosids</taxon>
        <taxon>fabids</taxon>
        <taxon>Malpighiales</taxon>
        <taxon>Euphorbiaceae</taxon>
        <taxon>Crotonoideae</taxon>
        <taxon>Manihoteae</taxon>
        <taxon>Manihot</taxon>
    </lineage>
</organism>
<dbReference type="STRING" id="3983.A0A2C9WND5"/>
<dbReference type="Proteomes" id="UP000091857">
    <property type="component" value="Chromosome 1"/>
</dbReference>
<keyword evidence="4" id="KW-0809">Transit peptide</keyword>
<name>A0A2C9WND5_MANES</name>
<accession>A0A2C9WND5</accession>
<dbReference type="InterPro" id="IPR002885">
    <property type="entry name" value="PPR_rpt"/>
</dbReference>
<dbReference type="PROSITE" id="PS51375">
    <property type="entry name" value="PPR"/>
    <property type="match status" value="2"/>
</dbReference>